<dbReference type="PANTHER" id="PTHR43404">
    <property type="entry name" value="LIPOPOLYSACCHARIDE CHOLINEPHOSPHOTRANSFERASE LICD"/>
    <property type="match status" value="1"/>
</dbReference>
<sequence>MKKITVDEAKNIELEILSYIDIFCKKNGIEYFLNYGTLIGAVRHKGFIPWDDDIDISMTRENYNKFINLFENDSSKYKLLSLETQKEYYNNFIKIVDTSTVIDNTRVYTTYPSGVFIDIFPMDTFNDKKIMKLFYRLDSLKLLASSKRKNIIYKDSQLKDLIRQIIWFILLPIPPKVFAIIMEKLTKKHYNPNGKFIAFLSSKLGEKEVFERKIFEEIITLDFEHLRLPAPKNYDFILTQYYGDYMQLPPEEERGFGHEFDVYLIENKKQS</sequence>
<accession>A0A3B0BPE8</accession>
<proteinExistence type="predicted"/>
<evidence type="ECO:0000313" key="2">
    <source>
        <dbReference type="EMBL" id="RKN73306.1"/>
    </source>
</evidence>
<evidence type="ECO:0000313" key="3">
    <source>
        <dbReference type="Proteomes" id="UP000280509"/>
    </source>
</evidence>
<dbReference type="GO" id="GO:0016740">
    <property type="term" value="F:transferase activity"/>
    <property type="evidence" value="ECO:0007669"/>
    <property type="project" value="UniProtKB-KW"/>
</dbReference>
<keyword evidence="2" id="KW-0808">Transferase</keyword>
<gene>
    <name evidence="2" type="ORF">D7D54_01580</name>
</gene>
<keyword evidence="3" id="KW-1185">Reference proteome</keyword>
<feature type="domain" description="LicD/FKTN/FKRP nucleotidyltransferase" evidence="1">
    <location>
        <begin position="24"/>
        <end position="243"/>
    </location>
</feature>
<dbReference type="Proteomes" id="UP000280509">
    <property type="component" value="Unassembled WGS sequence"/>
</dbReference>
<name>A0A3B0BPE8_9STRE</name>
<dbReference type="Pfam" id="PF04991">
    <property type="entry name" value="LicD"/>
    <property type="match status" value="1"/>
</dbReference>
<dbReference type="AlphaFoldDB" id="A0A3B0BPE8"/>
<dbReference type="InterPro" id="IPR052942">
    <property type="entry name" value="LPS_cholinephosphotransferase"/>
</dbReference>
<dbReference type="InterPro" id="IPR007074">
    <property type="entry name" value="LicD/FKTN/FKRP_NTP_transf"/>
</dbReference>
<dbReference type="RefSeq" id="WP_120718671.1">
    <property type="nucleotide sequence ID" value="NZ_RBCK01000001.1"/>
</dbReference>
<reference evidence="2 3" key="1">
    <citation type="submission" date="2018-09" db="EMBL/GenBank/DDBJ databases">
        <title>Draft genome sequence of Streptococcus sp. KCOM 1699 (=ChDC B353).</title>
        <authorList>
            <person name="Kook J.-K."/>
            <person name="Park S.-N."/>
            <person name="Lim Y.K."/>
        </authorList>
    </citation>
    <scope>NUCLEOTIDE SEQUENCE [LARGE SCALE GENOMIC DNA]</scope>
    <source>
        <strain evidence="2 3">ChDC B353</strain>
    </source>
</reference>
<evidence type="ECO:0000259" key="1">
    <source>
        <dbReference type="Pfam" id="PF04991"/>
    </source>
</evidence>
<organism evidence="2 3">
    <name type="scientific">Streptococcus chosunensis</name>
    <dbReference type="NCBI Taxonomy" id="2707003"/>
    <lineage>
        <taxon>Bacteria</taxon>
        <taxon>Bacillati</taxon>
        <taxon>Bacillota</taxon>
        <taxon>Bacilli</taxon>
        <taxon>Lactobacillales</taxon>
        <taxon>Streptococcaceae</taxon>
        <taxon>Streptococcus</taxon>
        <taxon>Streptococcus mitis group</taxon>
    </lineage>
</organism>
<dbReference type="EMBL" id="RBCK01000001">
    <property type="protein sequence ID" value="RKN73306.1"/>
    <property type="molecule type" value="Genomic_DNA"/>
</dbReference>
<dbReference type="PANTHER" id="PTHR43404:SF2">
    <property type="entry name" value="LIPOPOLYSACCHARIDE CHOLINEPHOSPHOTRANSFERASE LICD"/>
    <property type="match status" value="1"/>
</dbReference>
<comment type="caution">
    <text evidence="2">The sequence shown here is derived from an EMBL/GenBank/DDBJ whole genome shotgun (WGS) entry which is preliminary data.</text>
</comment>
<dbReference type="GO" id="GO:0009100">
    <property type="term" value="P:glycoprotein metabolic process"/>
    <property type="evidence" value="ECO:0007669"/>
    <property type="project" value="UniProtKB-ARBA"/>
</dbReference>
<protein>
    <submittedName>
        <fullName evidence="2">Phosphorylcholine transferase LicD</fullName>
    </submittedName>
</protein>